<name>A0ABD5S6E7_9EURY</name>
<organism evidence="1 2">
    <name type="scientific">Halorubrum tibetense</name>
    <dbReference type="NCBI Taxonomy" id="175631"/>
    <lineage>
        <taxon>Archaea</taxon>
        <taxon>Methanobacteriati</taxon>
        <taxon>Methanobacteriota</taxon>
        <taxon>Stenosarchaea group</taxon>
        <taxon>Halobacteria</taxon>
        <taxon>Halobacteriales</taxon>
        <taxon>Haloferacaceae</taxon>
        <taxon>Halorubrum</taxon>
    </lineage>
</organism>
<gene>
    <name evidence="1" type="ORF">ACFQEU_00530</name>
</gene>
<dbReference type="Proteomes" id="UP001596442">
    <property type="component" value="Unassembled WGS sequence"/>
</dbReference>
<sequence length="154" mass="16891">MGEFADDVVARLKNGLVREKSAYNWKSEYGISGTPVDLAGVSADSTVLIELEWRRADPADNTAKIFRHLSDSESMKNVTVVQLFTHHYDLVSGGISSKRKNAEFVGRVAAESLDELNYCPIGFGIDPPKSGEERPPGWKEKTDAMTMELASIVG</sequence>
<dbReference type="EMBL" id="JBHSWW010000002">
    <property type="protein sequence ID" value="MFC6751966.1"/>
    <property type="molecule type" value="Genomic_DNA"/>
</dbReference>
<evidence type="ECO:0000313" key="1">
    <source>
        <dbReference type="EMBL" id="MFC6751966.1"/>
    </source>
</evidence>
<comment type="caution">
    <text evidence="1">The sequence shown here is derived from an EMBL/GenBank/DDBJ whole genome shotgun (WGS) entry which is preliminary data.</text>
</comment>
<dbReference type="RefSeq" id="WP_379778179.1">
    <property type="nucleotide sequence ID" value="NZ_JBHSWW010000002.1"/>
</dbReference>
<keyword evidence="2" id="KW-1185">Reference proteome</keyword>
<evidence type="ECO:0000313" key="2">
    <source>
        <dbReference type="Proteomes" id="UP001596442"/>
    </source>
</evidence>
<reference evidence="1 2" key="1">
    <citation type="journal article" date="2019" name="Int. J. Syst. Evol. Microbiol.">
        <title>The Global Catalogue of Microorganisms (GCM) 10K type strain sequencing project: providing services to taxonomists for standard genome sequencing and annotation.</title>
        <authorList>
            <consortium name="The Broad Institute Genomics Platform"/>
            <consortium name="The Broad Institute Genome Sequencing Center for Infectious Disease"/>
            <person name="Wu L."/>
            <person name="Ma J."/>
        </authorList>
    </citation>
    <scope>NUCLEOTIDE SEQUENCE [LARGE SCALE GENOMIC DNA]</scope>
    <source>
        <strain evidence="1 2">CGMCC 1.3239</strain>
    </source>
</reference>
<dbReference type="AlphaFoldDB" id="A0ABD5S6E7"/>
<accession>A0ABD5S6E7</accession>
<proteinExistence type="predicted"/>
<protein>
    <recommendedName>
        <fullName evidence="3">Restriction endonuclease type IV Mrr domain-containing protein</fullName>
    </recommendedName>
</protein>
<evidence type="ECO:0008006" key="3">
    <source>
        <dbReference type="Google" id="ProtNLM"/>
    </source>
</evidence>